<protein>
    <submittedName>
        <fullName evidence="2">Uncharacterized protein</fullName>
    </submittedName>
</protein>
<feature type="compositionally biased region" description="Low complexity" evidence="1">
    <location>
        <begin position="145"/>
        <end position="154"/>
    </location>
</feature>
<organism evidence="2 3">
    <name type="scientific">Nyssa sinensis</name>
    <dbReference type="NCBI Taxonomy" id="561372"/>
    <lineage>
        <taxon>Eukaryota</taxon>
        <taxon>Viridiplantae</taxon>
        <taxon>Streptophyta</taxon>
        <taxon>Embryophyta</taxon>
        <taxon>Tracheophyta</taxon>
        <taxon>Spermatophyta</taxon>
        <taxon>Magnoliopsida</taxon>
        <taxon>eudicotyledons</taxon>
        <taxon>Gunneridae</taxon>
        <taxon>Pentapetalae</taxon>
        <taxon>asterids</taxon>
        <taxon>Cornales</taxon>
        <taxon>Nyssaceae</taxon>
        <taxon>Nyssa</taxon>
    </lineage>
</organism>
<gene>
    <name evidence="2" type="ORF">F0562_023678</name>
</gene>
<accession>A0A5J5BHD5</accession>
<sequence>MRVAAAFRSFGLSKPRKEEKVRDSFLAISKIKHWPSDPVMVEISPKGEWEVIRVHLGSCESRMEFLQNCVVGRVGDLNSVVPDREIATVGSKTLGSPSGIKCFGSSNFKPIRNGWETRGQKKQTRVGPDLRDGTQQACNQERGRVSGNRGNVGRAESSGDCGKGKFVEGSKEAQASGSRPVVDLSNEAQSSKPQPSSRCGKDFVDMGGPAGRNEELALVIVVDSTGGDYQAERRIAEAPGVCNIH</sequence>
<keyword evidence="3" id="KW-1185">Reference proteome</keyword>
<evidence type="ECO:0000256" key="1">
    <source>
        <dbReference type="SAM" id="MobiDB-lite"/>
    </source>
</evidence>
<dbReference type="AlphaFoldDB" id="A0A5J5BHD5"/>
<dbReference type="OrthoDB" id="2020741at2759"/>
<reference evidence="2 3" key="1">
    <citation type="submission" date="2019-09" db="EMBL/GenBank/DDBJ databases">
        <title>A chromosome-level genome assembly of the Chinese tupelo Nyssa sinensis.</title>
        <authorList>
            <person name="Yang X."/>
            <person name="Kang M."/>
            <person name="Yang Y."/>
            <person name="Xiong H."/>
            <person name="Wang M."/>
            <person name="Zhang Z."/>
            <person name="Wang Z."/>
            <person name="Wu H."/>
            <person name="Ma T."/>
            <person name="Liu J."/>
            <person name="Xi Z."/>
        </authorList>
    </citation>
    <scope>NUCLEOTIDE SEQUENCE [LARGE SCALE GENOMIC DNA]</scope>
    <source>
        <strain evidence="2">J267</strain>
        <tissue evidence="2">Leaf</tissue>
    </source>
</reference>
<feature type="compositionally biased region" description="Basic and acidic residues" evidence="1">
    <location>
        <begin position="162"/>
        <end position="171"/>
    </location>
</feature>
<dbReference type="Proteomes" id="UP000325577">
    <property type="component" value="Linkage Group LG12"/>
</dbReference>
<feature type="region of interest" description="Disordered" evidence="1">
    <location>
        <begin position="113"/>
        <end position="203"/>
    </location>
</feature>
<feature type="compositionally biased region" description="Polar residues" evidence="1">
    <location>
        <begin position="186"/>
        <end position="197"/>
    </location>
</feature>
<dbReference type="EMBL" id="CM018035">
    <property type="protein sequence ID" value="KAA8542525.1"/>
    <property type="molecule type" value="Genomic_DNA"/>
</dbReference>
<evidence type="ECO:0000313" key="3">
    <source>
        <dbReference type="Proteomes" id="UP000325577"/>
    </source>
</evidence>
<name>A0A5J5BHD5_9ASTE</name>
<evidence type="ECO:0000313" key="2">
    <source>
        <dbReference type="EMBL" id="KAA8542525.1"/>
    </source>
</evidence>
<proteinExistence type="predicted"/>